<name>A0A2S0IAR4_9BURK</name>
<keyword evidence="2" id="KW-1185">Reference proteome</keyword>
<proteinExistence type="predicted"/>
<protein>
    <submittedName>
        <fullName evidence="1">Uncharacterized protein</fullName>
    </submittedName>
</protein>
<evidence type="ECO:0000313" key="2">
    <source>
        <dbReference type="Proteomes" id="UP000239477"/>
    </source>
</evidence>
<accession>A0A2S0IAR4</accession>
<evidence type="ECO:0000313" key="1">
    <source>
        <dbReference type="EMBL" id="AVJ29103.1"/>
    </source>
</evidence>
<sequence length="64" mass="7472">MDTANEWYAAVKEWQRARDELTDAIAAIQWPNPTPGCLENYDRAFAHETEARERMNAAYGRSRR</sequence>
<dbReference type="OrthoDB" id="8657976at2"/>
<dbReference type="EMBL" id="CP023270">
    <property type="protein sequence ID" value="AVJ29103.1"/>
    <property type="molecule type" value="Genomic_DNA"/>
</dbReference>
<reference evidence="1 2" key="1">
    <citation type="submission" date="2017-09" db="EMBL/GenBank/DDBJ databases">
        <title>Genomic, metabolic, and phenotypic characteristics of bacterial isolates from the natural microbiome of the model nematode Caenorhabditis elegans.</title>
        <authorList>
            <person name="Zimmermann J."/>
            <person name="Obeng N."/>
            <person name="Yang W."/>
            <person name="Obeng O."/>
            <person name="Kissoyan K."/>
            <person name="Pees B."/>
            <person name="Dirksen P."/>
            <person name="Hoppner M."/>
            <person name="Franke A."/>
            <person name="Rosenstiel P."/>
            <person name="Leippe M."/>
            <person name="Dierking K."/>
            <person name="Kaleta C."/>
            <person name="Schulenburg H."/>
        </authorList>
    </citation>
    <scope>NUCLEOTIDE SEQUENCE [LARGE SCALE GENOMIC DNA]</scope>
    <source>
        <strain evidence="1 2">MYb73</strain>
    </source>
</reference>
<dbReference type="Proteomes" id="UP000239477">
    <property type="component" value="Chromosome"/>
</dbReference>
<dbReference type="RefSeq" id="WP_105239823.1">
    <property type="nucleotide sequence ID" value="NZ_CP023270.1"/>
</dbReference>
<dbReference type="AlphaFoldDB" id="A0A2S0IAR4"/>
<gene>
    <name evidence="1" type="ORF">CLM73_19370</name>
</gene>
<organism evidence="1 2">
    <name type="scientific">Achromobacter spanius</name>
    <dbReference type="NCBI Taxonomy" id="217203"/>
    <lineage>
        <taxon>Bacteria</taxon>
        <taxon>Pseudomonadati</taxon>
        <taxon>Pseudomonadota</taxon>
        <taxon>Betaproteobacteria</taxon>
        <taxon>Burkholderiales</taxon>
        <taxon>Alcaligenaceae</taxon>
        <taxon>Achromobacter</taxon>
    </lineage>
</organism>